<evidence type="ECO:0000256" key="1">
    <source>
        <dbReference type="SAM" id="MobiDB-lite"/>
    </source>
</evidence>
<dbReference type="EMBL" id="BASM01000023">
    <property type="protein sequence ID" value="GAD26795.1"/>
    <property type="molecule type" value="Genomic_DNA"/>
</dbReference>
<name>A0ABQ0IX59_GLUTH</name>
<evidence type="ECO:0000313" key="3">
    <source>
        <dbReference type="Proteomes" id="UP000018209"/>
    </source>
</evidence>
<feature type="region of interest" description="Disordered" evidence="1">
    <location>
        <begin position="1"/>
        <end position="72"/>
    </location>
</feature>
<proteinExistence type="predicted"/>
<feature type="compositionally biased region" description="Basic and acidic residues" evidence="1">
    <location>
        <begin position="54"/>
        <end position="66"/>
    </location>
</feature>
<gene>
    <name evidence="2" type="ORF">NBRC3257_1795</name>
</gene>
<protein>
    <submittedName>
        <fullName evidence="2">Uncharacterized protein</fullName>
    </submittedName>
</protein>
<dbReference type="Proteomes" id="UP000018209">
    <property type="component" value="Unassembled WGS sequence"/>
</dbReference>
<feature type="compositionally biased region" description="Basic and acidic residues" evidence="1">
    <location>
        <begin position="1"/>
        <end position="21"/>
    </location>
</feature>
<accession>A0ABQ0IX59</accession>
<sequence length="72" mass="8195">MHARTGDIDRYRTDRKVETGARQRVGPPRRRCIDRSVGARAALREGQCRSPQARPDDETTARDRAPSRKGSY</sequence>
<comment type="caution">
    <text evidence="2">The sequence shown here is derived from an EMBL/GenBank/DDBJ whole genome shotgun (WGS) entry which is preliminary data.</text>
</comment>
<reference evidence="2 3" key="1">
    <citation type="submission" date="2013-08" db="EMBL/GenBank/DDBJ databases">
        <title>Gluconobacter thailandicus NBRC 3257 whole genome sequence.</title>
        <authorList>
            <person name="Matsutani M."/>
            <person name="Yakushi T."/>
            <person name="Matsushita K."/>
        </authorList>
    </citation>
    <scope>NUCLEOTIDE SEQUENCE [LARGE SCALE GENOMIC DNA]</scope>
    <source>
        <strain evidence="2 3">NBRC 3257</strain>
    </source>
</reference>
<evidence type="ECO:0000313" key="2">
    <source>
        <dbReference type="EMBL" id="GAD26795.1"/>
    </source>
</evidence>
<keyword evidence="3" id="KW-1185">Reference proteome</keyword>
<organism evidence="2 3">
    <name type="scientific">Gluconobacter thailandicus NBRC 3257</name>
    <dbReference type="NCBI Taxonomy" id="1381097"/>
    <lineage>
        <taxon>Bacteria</taxon>
        <taxon>Pseudomonadati</taxon>
        <taxon>Pseudomonadota</taxon>
        <taxon>Alphaproteobacteria</taxon>
        <taxon>Acetobacterales</taxon>
        <taxon>Acetobacteraceae</taxon>
        <taxon>Gluconobacter</taxon>
    </lineage>
</organism>